<comment type="caution">
    <text evidence="1">The sequence shown here is derived from an EMBL/GenBank/DDBJ whole genome shotgun (WGS) entry which is preliminary data.</text>
</comment>
<accession>A0ABD2QKJ9</accession>
<dbReference type="EMBL" id="JBJKFK010000081">
    <property type="protein sequence ID" value="KAL3320029.1"/>
    <property type="molecule type" value="Genomic_DNA"/>
</dbReference>
<dbReference type="Proteomes" id="UP001626550">
    <property type="component" value="Unassembled WGS sequence"/>
</dbReference>
<proteinExistence type="predicted"/>
<protein>
    <submittedName>
        <fullName evidence="1">Uncharacterized protein</fullName>
    </submittedName>
</protein>
<keyword evidence="2" id="KW-1185">Reference proteome</keyword>
<name>A0ABD2QKJ9_9PLAT</name>
<dbReference type="AlphaFoldDB" id="A0ABD2QKJ9"/>
<organism evidence="1 2">
    <name type="scientific">Cichlidogyrus casuarinus</name>
    <dbReference type="NCBI Taxonomy" id="1844966"/>
    <lineage>
        <taxon>Eukaryota</taxon>
        <taxon>Metazoa</taxon>
        <taxon>Spiralia</taxon>
        <taxon>Lophotrochozoa</taxon>
        <taxon>Platyhelminthes</taxon>
        <taxon>Monogenea</taxon>
        <taxon>Monopisthocotylea</taxon>
        <taxon>Dactylogyridea</taxon>
        <taxon>Ancyrocephalidae</taxon>
        <taxon>Cichlidogyrus</taxon>
    </lineage>
</organism>
<evidence type="ECO:0000313" key="1">
    <source>
        <dbReference type="EMBL" id="KAL3320029.1"/>
    </source>
</evidence>
<reference evidence="1 2" key="1">
    <citation type="submission" date="2024-11" db="EMBL/GenBank/DDBJ databases">
        <title>Adaptive evolution of stress response genes in parasites aligns with host niche diversity.</title>
        <authorList>
            <person name="Hahn C."/>
            <person name="Resl P."/>
        </authorList>
    </citation>
    <scope>NUCLEOTIDE SEQUENCE [LARGE SCALE GENOMIC DNA]</scope>
    <source>
        <strain evidence="1">EGGRZ-B1_66</strain>
        <tissue evidence="1">Body</tissue>
    </source>
</reference>
<gene>
    <name evidence="1" type="ORF">Ciccas_001275</name>
</gene>
<sequence>MDFISQLEQVSCDGTEKGSSSVFELTVNCCSIKNVADTVILIVGEVNSNSVLFKRTIKYSIHASFFTLVDKQMDSKSKRRKNQNNQSAVISTLRRPLTNQTPLNSVQTTIMNFLTPIVRSSDKTLSTIEQKQFPPCSLKSLLSRGGSSLKESEEKSYSPIVSDPADPDDLWLSTIDLDATVAATSQPMTVDSGPTKVARHEPESQTPQKKIILDAVFEPKSEDSDPVIAPENINLADLVKAKLKQDPHMKIFTPLKANTPKFKFIMPKVADIPENPFEITFSQSFCAEEMPEGLDFERSQVNNGQAVCETQAKTRSTFFRTPKQSAQLPSFQSSNLSFGSCAEQDSWSANLTKNGLDKSKQKGESPVPRVVSIVKPFTSCSEEQDLFKRPLEKSLKSVKPLRTIFGVGKQFIFNRSRLIRSQGTPTSRDSVSLESMALPKSEWAELELYIRLCSIFDSMSLNAKRWCSSICVIRFFRAFRCSNDSSA</sequence>
<evidence type="ECO:0000313" key="2">
    <source>
        <dbReference type="Proteomes" id="UP001626550"/>
    </source>
</evidence>